<gene>
    <name evidence="2" type="ORF">BJ508DRAFT_412573</name>
</gene>
<feature type="region of interest" description="Disordered" evidence="1">
    <location>
        <begin position="190"/>
        <end position="220"/>
    </location>
</feature>
<proteinExistence type="predicted"/>
<dbReference type="Proteomes" id="UP000275078">
    <property type="component" value="Unassembled WGS sequence"/>
</dbReference>
<name>A0A3N4IFD5_ASCIM</name>
<evidence type="ECO:0000313" key="3">
    <source>
        <dbReference type="Proteomes" id="UP000275078"/>
    </source>
</evidence>
<dbReference type="AlphaFoldDB" id="A0A3N4IFD5"/>
<evidence type="ECO:0000256" key="1">
    <source>
        <dbReference type="SAM" id="MobiDB-lite"/>
    </source>
</evidence>
<keyword evidence="3" id="KW-1185">Reference proteome</keyword>
<organism evidence="2 3">
    <name type="scientific">Ascobolus immersus RN42</name>
    <dbReference type="NCBI Taxonomy" id="1160509"/>
    <lineage>
        <taxon>Eukaryota</taxon>
        <taxon>Fungi</taxon>
        <taxon>Dikarya</taxon>
        <taxon>Ascomycota</taxon>
        <taxon>Pezizomycotina</taxon>
        <taxon>Pezizomycetes</taxon>
        <taxon>Pezizales</taxon>
        <taxon>Ascobolaceae</taxon>
        <taxon>Ascobolus</taxon>
    </lineage>
</organism>
<dbReference type="EMBL" id="ML119657">
    <property type="protein sequence ID" value="RPA84853.1"/>
    <property type="molecule type" value="Genomic_DNA"/>
</dbReference>
<evidence type="ECO:0000313" key="2">
    <source>
        <dbReference type="EMBL" id="RPA84853.1"/>
    </source>
</evidence>
<protein>
    <submittedName>
        <fullName evidence="2">Uncharacterized protein</fullName>
    </submittedName>
</protein>
<accession>A0A3N4IFD5</accession>
<sequence>MTSLLHLADRKSLLLVRTLSSTPTLRASLDSLSRSTSEIKTYLTQIRQAYDCFALEPLLAPLQQLSPTFLAVRFIKGLAKLIRAEEERMDELDAAADDAPMIDKGGAWEWSCMEQVRRESQDMMGCFLSIAGLLPSGGEYGVKERLSDIALFPGGVMNFQFGGAEFHDGHTEMDPEEGSEEVVEKKEEVVNGMKGVKRMATRSSTAGGEEEGRGKRLRRS</sequence>
<reference evidence="2 3" key="1">
    <citation type="journal article" date="2018" name="Nat. Ecol. Evol.">
        <title>Pezizomycetes genomes reveal the molecular basis of ectomycorrhizal truffle lifestyle.</title>
        <authorList>
            <person name="Murat C."/>
            <person name="Payen T."/>
            <person name="Noel B."/>
            <person name="Kuo A."/>
            <person name="Morin E."/>
            <person name="Chen J."/>
            <person name="Kohler A."/>
            <person name="Krizsan K."/>
            <person name="Balestrini R."/>
            <person name="Da Silva C."/>
            <person name="Montanini B."/>
            <person name="Hainaut M."/>
            <person name="Levati E."/>
            <person name="Barry K.W."/>
            <person name="Belfiori B."/>
            <person name="Cichocki N."/>
            <person name="Clum A."/>
            <person name="Dockter R.B."/>
            <person name="Fauchery L."/>
            <person name="Guy J."/>
            <person name="Iotti M."/>
            <person name="Le Tacon F."/>
            <person name="Lindquist E.A."/>
            <person name="Lipzen A."/>
            <person name="Malagnac F."/>
            <person name="Mello A."/>
            <person name="Molinier V."/>
            <person name="Miyauchi S."/>
            <person name="Poulain J."/>
            <person name="Riccioni C."/>
            <person name="Rubini A."/>
            <person name="Sitrit Y."/>
            <person name="Splivallo R."/>
            <person name="Traeger S."/>
            <person name="Wang M."/>
            <person name="Zifcakova L."/>
            <person name="Wipf D."/>
            <person name="Zambonelli A."/>
            <person name="Paolocci F."/>
            <person name="Nowrousian M."/>
            <person name="Ottonello S."/>
            <person name="Baldrian P."/>
            <person name="Spatafora J.W."/>
            <person name="Henrissat B."/>
            <person name="Nagy L.G."/>
            <person name="Aury J.M."/>
            <person name="Wincker P."/>
            <person name="Grigoriev I.V."/>
            <person name="Bonfante P."/>
            <person name="Martin F.M."/>
        </authorList>
    </citation>
    <scope>NUCLEOTIDE SEQUENCE [LARGE SCALE GENOMIC DNA]</scope>
    <source>
        <strain evidence="2 3">RN42</strain>
    </source>
</reference>